<organism evidence="2 3">
    <name type="scientific">Allotamlana fucoidanivorans</name>
    <dbReference type="NCBI Taxonomy" id="2583814"/>
    <lineage>
        <taxon>Bacteria</taxon>
        <taxon>Pseudomonadati</taxon>
        <taxon>Bacteroidota</taxon>
        <taxon>Flavobacteriia</taxon>
        <taxon>Flavobacteriales</taxon>
        <taxon>Flavobacteriaceae</taxon>
        <taxon>Allotamlana</taxon>
    </lineage>
</organism>
<dbReference type="RefSeq" id="WP_139695636.1">
    <property type="nucleotide sequence ID" value="NZ_CP074074.1"/>
</dbReference>
<feature type="domain" description="SusE outer membrane protein" evidence="1">
    <location>
        <begin position="24"/>
        <end position="122"/>
    </location>
</feature>
<proteinExistence type="predicted"/>
<evidence type="ECO:0000259" key="1">
    <source>
        <dbReference type="Pfam" id="PF14292"/>
    </source>
</evidence>
<dbReference type="OrthoDB" id="975117at2"/>
<protein>
    <submittedName>
        <fullName evidence="2">SusF/SusE family outer membrane protein</fullName>
    </submittedName>
</protein>
<gene>
    <name evidence="2" type="ORF">FGF67_05755</name>
</gene>
<sequence>MKKILNICMMVITIIALNSCEEKDTSEFIAQEATDFTFSTSFLENYLLNNSLGNNLAERFTWRDANFGIPTERTYELQAATMEDFSDYTNDPDDSNYKAYNLGTNIGGNEIPATVKQFLALAKIAGLDNDPETPAPNTGKLYFRVRATIGKDNLESFSAIQALNIELQEGEEEVGGPNCPSWWVVGAGAPDAGWNWDNPIEFLCTDQIYTSNINLANDSFRFFTEKDNWDSGLNFPYFVDEGYSIDPNFENAMDGDENFRFIGTPGKYSLTIDSVNKTIKLGPPAAEDPNCDSVWVVGAGAVDAGWNWDSPIEFFCTDNVYSTNIKLTNDAFRFFLEEGNWDSGQNYPFYANDGYTIDSLLEDAQDGDNNFKFNGTPGTYLLTVDTVNKTITLGIPRPEEPNCDSVWVVGAGAVDAGWNWDSPIEFTCTDNVYSASINLTNDAFRFFLEEGNWDSGQNYPFYADDGYTIDTLLEDAQDGDNNFKFNGTPGIYYFTVDTVNKIIDLRQ</sequence>
<accession>A0A5C4SP93</accession>
<dbReference type="AlphaFoldDB" id="A0A5C4SP93"/>
<dbReference type="EMBL" id="VDCS01000005">
    <property type="protein sequence ID" value="TNJ45214.1"/>
    <property type="molecule type" value="Genomic_DNA"/>
</dbReference>
<comment type="caution">
    <text evidence="2">The sequence shown here is derived from an EMBL/GenBank/DDBJ whole genome shotgun (WGS) entry which is preliminary data.</text>
</comment>
<dbReference type="InterPro" id="IPR025970">
    <property type="entry name" value="SusE"/>
</dbReference>
<evidence type="ECO:0000313" key="3">
    <source>
        <dbReference type="Proteomes" id="UP000308713"/>
    </source>
</evidence>
<name>A0A5C4SP93_9FLAO</name>
<keyword evidence="3" id="KW-1185">Reference proteome</keyword>
<dbReference type="Pfam" id="PF14292">
    <property type="entry name" value="SusE"/>
    <property type="match status" value="1"/>
</dbReference>
<evidence type="ECO:0000313" key="2">
    <source>
        <dbReference type="EMBL" id="TNJ45214.1"/>
    </source>
</evidence>
<reference evidence="2 3" key="1">
    <citation type="submission" date="2019-05" db="EMBL/GenBank/DDBJ databases">
        <title>Tamlana fucoidanivorans sp. nov., isolated from the surface of algae collected from Fujian province in China.</title>
        <authorList>
            <person name="Li J."/>
        </authorList>
    </citation>
    <scope>NUCLEOTIDE SEQUENCE [LARGE SCALE GENOMIC DNA]</scope>
    <source>
        <strain evidence="2 3">CW2-9</strain>
    </source>
</reference>
<dbReference type="Gene3D" id="2.60.40.3620">
    <property type="match status" value="3"/>
</dbReference>
<dbReference type="Proteomes" id="UP000308713">
    <property type="component" value="Unassembled WGS sequence"/>
</dbReference>